<keyword evidence="5 14" id="KW-0808">Transferase</keyword>
<dbReference type="PANTHER" id="PTHR45769">
    <property type="entry name" value="ADENOSINE KINASE"/>
    <property type="match status" value="1"/>
</dbReference>
<keyword evidence="9 14" id="KW-0067">ATP-binding</keyword>
<evidence type="ECO:0000256" key="14">
    <source>
        <dbReference type="RuleBase" id="RU368116"/>
    </source>
</evidence>
<organism evidence="16 17">
    <name type="scientific">Bodo saltans</name>
    <name type="common">Flagellated protozoan</name>
    <dbReference type="NCBI Taxonomy" id="75058"/>
    <lineage>
        <taxon>Eukaryota</taxon>
        <taxon>Discoba</taxon>
        <taxon>Euglenozoa</taxon>
        <taxon>Kinetoplastea</taxon>
        <taxon>Metakinetoplastina</taxon>
        <taxon>Eubodonida</taxon>
        <taxon>Bodonidae</taxon>
        <taxon>Bodo</taxon>
    </lineage>
</organism>
<dbReference type="OMA" id="RTMCTYL"/>
<dbReference type="FunFam" id="3.40.1190.20:FF:000076">
    <property type="entry name" value="Adenosine kinase"/>
    <property type="match status" value="1"/>
</dbReference>
<dbReference type="GO" id="GO:0044209">
    <property type="term" value="P:AMP salvage"/>
    <property type="evidence" value="ECO:0007669"/>
    <property type="project" value="UniProtKB-UniRule"/>
</dbReference>
<dbReference type="SUPFAM" id="SSF53613">
    <property type="entry name" value="Ribokinase-like"/>
    <property type="match status" value="1"/>
</dbReference>
<evidence type="ECO:0000256" key="1">
    <source>
        <dbReference type="ARBA" id="ARBA00001946"/>
    </source>
</evidence>
<dbReference type="EMBL" id="CYKH01000296">
    <property type="protein sequence ID" value="CUF31396.1"/>
    <property type="molecule type" value="Genomic_DNA"/>
</dbReference>
<protein>
    <recommendedName>
        <fullName evidence="12 14">Adenosine kinase</fullName>
        <shortName evidence="14">AK</shortName>
        <ecNumber evidence="4 14">2.7.1.20</ecNumber>
    </recommendedName>
    <alternativeName>
        <fullName evidence="14">Adenosine 5'-phosphotransferase</fullName>
    </alternativeName>
</protein>
<dbReference type="GO" id="GO:0006166">
    <property type="term" value="P:purine ribonucleoside salvage"/>
    <property type="evidence" value="ECO:0007669"/>
    <property type="project" value="UniProtKB-KW"/>
</dbReference>
<dbReference type="PROSITE" id="PS00584">
    <property type="entry name" value="PFKB_KINASES_2"/>
    <property type="match status" value="1"/>
</dbReference>
<comment type="similarity">
    <text evidence="3 14">Belongs to the carbohydrate kinase PfkB family.</text>
</comment>
<feature type="domain" description="Carbohydrate kinase PfkB" evidence="15">
    <location>
        <begin position="45"/>
        <end position="337"/>
    </location>
</feature>
<keyword evidence="17" id="KW-1185">Reference proteome</keyword>
<evidence type="ECO:0000259" key="15">
    <source>
        <dbReference type="Pfam" id="PF00294"/>
    </source>
</evidence>
<comment type="cofactor">
    <cofactor evidence="1 14">
        <name>Mg(2+)</name>
        <dbReference type="ChEBI" id="CHEBI:18420"/>
    </cofactor>
</comment>
<dbReference type="InterPro" id="IPR001805">
    <property type="entry name" value="Adenokinase"/>
</dbReference>
<keyword evidence="10 14" id="KW-0460">Magnesium</keyword>
<dbReference type="Gene3D" id="3.40.1190.20">
    <property type="match status" value="1"/>
</dbReference>
<keyword evidence="8 14" id="KW-0418">Kinase</keyword>
<dbReference type="OrthoDB" id="432447at2759"/>
<dbReference type="InterPro" id="IPR029056">
    <property type="entry name" value="Ribokinase-like"/>
</dbReference>
<evidence type="ECO:0000256" key="10">
    <source>
        <dbReference type="ARBA" id="ARBA00022842"/>
    </source>
</evidence>
<dbReference type="InterPro" id="IPR011611">
    <property type="entry name" value="PfkB_dom"/>
</dbReference>
<dbReference type="GO" id="GO:0005524">
    <property type="term" value="F:ATP binding"/>
    <property type="evidence" value="ECO:0007669"/>
    <property type="project" value="UniProtKB-UniRule"/>
</dbReference>
<dbReference type="InterPro" id="IPR002173">
    <property type="entry name" value="Carboh/pur_kinase_PfkB_CS"/>
</dbReference>
<dbReference type="GO" id="GO:0006144">
    <property type="term" value="P:purine nucleobase metabolic process"/>
    <property type="evidence" value="ECO:0007669"/>
    <property type="project" value="TreeGrafter"/>
</dbReference>
<name>A0A0S4IRE7_BODSA</name>
<keyword evidence="7 14" id="KW-0547">Nucleotide-binding</keyword>
<evidence type="ECO:0000256" key="8">
    <source>
        <dbReference type="ARBA" id="ARBA00022777"/>
    </source>
</evidence>
<evidence type="ECO:0000313" key="17">
    <source>
        <dbReference type="Proteomes" id="UP000051952"/>
    </source>
</evidence>
<sequence>MSLKKLYVQCNPLLDISAHVSAEFLAKYNVQPAAAALVAPEQMGIYADLEQQEGVSYIPGGSGLNTARVAQWIAQAPAQSFVSYVGCTADDKYGKILKEAAEKDGVRMLVETTTAAPTGSCAVCITGKERSLVANLAAANLITAEHVDSADVKTAQQESALFYLTGFTLTINVEYVLTVAKRCREVGGLFMMNLSAPFIIQFFGEQLEKVLPYVDVVFSNDDEAKVFSTVKGFGTEDVAEIAKKTAALPYNGTGERLVIFTQGSKPTVYASASTSGAVEVTPIDADRIIDTNGAGDAFVGGYLAGAGAGRSVEDSIRLGNYAAGVIIQHDGCTYPAVPEMKA</sequence>
<evidence type="ECO:0000313" key="16">
    <source>
        <dbReference type="EMBL" id="CUF31396.1"/>
    </source>
</evidence>
<evidence type="ECO:0000256" key="2">
    <source>
        <dbReference type="ARBA" id="ARBA00004801"/>
    </source>
</evidence>
<evidence type="ECO:0000256" key="5">
    <source>
        <dbReference type="ARBA" id="ARBA00022679"/>
    </source>
</evidence>
<dbReference type="EC" id="2.7.1.20" evidence="4 14"/>
<dbReference type="GO" id="GO:0004001">
    <property type="term" value="F:adenosine kinase activity"/>
    <property type="evidence" value="ECO:0007669"/>
    <property type="project" value="UniProtKB-UniRule"/>
</dbReference>
<comment type="function">
    <text evidence="14">ATP dependent phosphorylation of adenosine and other related nucleoside analogs to monophosphate derivatives.</text>
</comment>
<evidence type="ECO:0000256" key="6">
    <source>
        <dbReference type="ARBA" id="ARBA00022726"/>
    </source>
</evidence>
<proteinExistence type="inferred from homology"/>
<evidence type="ECO:0000256" key="13">
    <source>
        <dbReference type="PIRSR" id="PIRSR601805-1"/>
    </source>
</evidence>
<dbReference type="PANTHER" id="PTHR45769:SF3">
    <property type="entry name" value="ADENOSINE KINASE"/>
    <property type="match status" value="1"/>
</dbReference>
<dbReference type="AlphaFoldDB" id="A0A0S4IRE7"/>
<dbReference type="Proteomes" id="UP000051952">
    <property type="component" value="Unassembled WGS sequence"/>
</dbReference>
<comment type="catalytic activity">
    <reaction evidence="11 14">
        <text>adenosine + ATP = AMP + ADP + H(+)</text>
        <dbReference type="Rhea" id="RHEA:20824"/>
        <dbReference type="ChEBI" id="CHEBI:15378"/>
        <dbReference type="ChEBI" id="CHEBI:16335"/>
        <dbReference type="ChEBI" id="CHEBI:30616"/>
        <dbReference type="ChEBI" id="CHEBI:456215"/>
        <dbReference type="ChEBI" id="CHEBI:456216"/>
        <dbReference type="EC" id="2.7.1.20"/>
    </reaction>
</comment>
<evidence type="ECO:0000256" key="3">
    <source>
        <dbReference type="ARBA" id="ARBA00010688"/>
    </source>
</evidence>
<dbReference type="GO" id="GO:0005829">
    <property type="term" value="C:cytosol"/>
    <property type="evidence" value="ECO:0007669"/>
    <property type="project" value="TreeGrafter"/>
</dbReference>
<reference evidence="17" key="1">
    <citation type="submission" date="2015-09" db="EMBL/GenBank/DDBJ databases">
        <authorList>
            <consortium name="Pathogen Informatics"/>
        </authorList>
    </citation>
    <scope>NUCLEOTIDE SEQUENCE [LARGE SCALE GENOMIC DNA]</scope>
    <source>
        <strain evidence="17">Lake Konstanz</strain>
    </source>
</reference>
<dbReference type="CDD" id="cd01168">
    <property type="entry name" value="adenosine_kinase"/>
    <property type="match status" value="1"/>
</dbReference>
<comment type="pathway">
    <text evidence="2 14">Purine metabolism; AMP biosynthesis via salvage pathway; AMP from adenosine: step 1/1.</text>
</comment>
<feature type="active site" description="Proton acceptor" evidence="13">
    <location>
        <position position="296"/>
    </location>
</feature>
<evidence type="ECO:0000256" key="12">
    <source>
        <dbReference type="ARBA" id="ARBA00068771"/>
    </source>
</evidence>
<dbReference type="GO" id="GO:0005634">
    <property type="term" value="C:nucleus"/>
    <property type="evidence" value="ECO:0007669"/>
    <property type="project" value="TreeGrafter"/>
</dbReference>
<evidence type="ECO:0000256" key="7">
    <source>
        <dbReference type="ARBA" id="ARBA00022741"/>
    </source>
</evidence>
<gene>
    <name evidence="16" type="ORF">BSAL_61260</name>
</gene>
<dbReference type="PRINTS" id="PR00989">
    <property type="entry name" value="ADENOKINASE"/>
</dbReference>
<evidence type="ECO:0000256" key="9">
    <source>
        <dbReference type="ARBA" id="ARBA00022840"/>
    </source>
</evidence>
<dbReference type="Pfam" id="PF00294">
    <property type="entry name" value="PfkB"/>
    <property type="match status" value="1"/>
</dbReference>
<accession>A0A0S4IRE7</accession>
<keyword evidence="6 14" id="KW-0660">Purine salvage</keyword>
<dbReference type="VEuPathDB" id="TriTrypDB:BSAL_61260"/>
<evidence type="ECO:0000256" key="4">
    <source>
        <dbReference type="ARBA" id="ARBA00012119"/>
    </source>
</evidence>
<evidence type="ECO:0000256" key="11">
    <source>
        <dbReference type="ARBA" id="ARBA00051362"/>
    </source>
</evidence>
<dbReference type="Gene3D" id="3.30.1110.10">
    <property type="match status" value="1"/>
</dbReference>
<dbReference type="UniPathway" id="UPA00588">
    <property type="reaction ID" value="UER00659"/>
</dbReference>